<dbReference type="PANTHER" id="PTHR11831:SF4">
    <property type="entry name" value="SMALL RIBOSOMAL SUBUNIT PROTEIN US4M"/>
    <property type="match status" value="1"/>
</dbReference>
<organism evidence="14 15">
    <name type="scientific">Desulfonispora thiosulfatigenes DSM 11270</name>
    <dbReference type="NCBI Taxonomy" id="656914"/>
    <lineage>
        <taxon>Bacteria</taxon>
        <taxon>Bacillati</taxon>
        <taxon>Bacillota</taxon>
        <taxon>Clostridia</taxon>
        <taxon>Eubacteriales</taxon>
        <taxon>Peptococcaceae</taxon>
        <taxon>Desulfonispora</taxon>
    </lineage>
</organism>
<dbReference type="Gene3D" id="3.10.290.10">
    <property type="entry name" value="RNA-binding S4 domain"/>
    <property type="match status" value="1"/>
</dbReference>
<evidence type="ECO:0000259" key="13">
    <source>
        <dbReference type="SMART" id="SM01390"/>
    </source>
</evidence>
<dbReference type="CDD" id="cd00165">
    <property type="entry name" value="S4"/>
    <property type="match status" value="1"/>
</dbReference>
<evidence type="ECO:0000256" key="9">
    <source>
        <dbReference type="ARBA" id="ARBA00035254"/>
    </source>
</evidence>
<dbReference type="NCBIfam" id="NF003717">
    <property type="entry name" value="PRK05327.1"/>
    <property type="match status" value="1"/>
</dbReference>
<dbReference type="InterPro" id="IPR005709">
    <property type="entry name" value="Ribosomal_uS4_bac-type"/>
</dbReference>
<evidence type="ECO:0000256" key="7">
    <source>
        <dbReference type="ARBA" id="ARBA00023274"/>
    </source>
</evidence>
<accession>A0A1W1URM9</accession>
<evidence type="ECO:0000256" key="2">
    <source>
        <dbReference type="ARBA" id="ARBA00003866"/>
    </source>
</evidence>
<dbReference type="HAMAP" id="MF_01306_B">
    <property type="entry name" value="Ribosomal_uS4_B"/>
    <property type="match status" value="1"/>
</dbReference>
<comment type="function">
    <text evidence="1 10">With S5 and S12 plays an important role in translational accuracy.</text>
</comment>
<dbReference type="SMART" id="SM00363">
    <property type="entry name" value="S4"/>
    <property type="match status" value="1"/>
</dbReference>
<keyword evidence="7 10" id="KW-0687">Ribonucleoprotein</keyword>
<dbReference type="FunFam" id="1.10.1050.10:FF:000001">
    <property type="entry name" value="30S ribosomal protein S4"/>
    <property type="match status" value="1"/>
</dbReference>
<dbReference type="EMBL" id="FWWT01000008">
    <property type="protein sequence ID" value="SMB83693.1"/>
    <property type="molecule type" value="Genomic_DNA"/>
</dbReference>
<feature type="domain" description="RNA-binding S4" evidence="12">
    <location>
        <begin position="98"/>
        <end position="161"/>
    </location>
</feature>
<dbReference type="NCBIfam" id="TIGR01017">
    <property type="entry name" value="rpsD_bact"/>
    <property type="match status" value="1"/>
</dbReference>
<dbReference type="Pfam" id="PF00163">
    <property type="entry name" value="Ribosomal_S4"/>
    <property type="match status" value="1"/>
</dbReference>
<dbReference type="InterPro" id="IPR001912">
    <property type="entry name" value="Ribosomal_uS4_N"/>
</dbReference>
<dbReference type="Proteomes" id="UP000192731">
    <property type="component" value="Unassembled WGS sequence"/>
</dbReference>
<dbReference type="GO" id="GO:0019843">
    <property type="term" value="F:rRNA binding"/>
    <property type="evidence" value="ECO:0007669"/>
    <property type="project" value="UniProtKB-UniRule"/>
</dbReference>
<comment type="similarity">
    <text evidence="3 10 11">Belongs to the universal ribosomal protein uS4 family.</text>
</comment>
<evidence type="ECO:0000256" key="11">
    <source>
        <dbReference type="RuleBase" id="RU003699"/>
    </source>
</evidence>
<sequence length="208" mass="24042">MARYTGPVCRLCRREGVKLYLKGERCYSDKCAIDRRTYPPGQHGQRRIKLTEYGMQLREKQKARRSYGVLEGQFRNYFKKADRQSGVTGENLLKLLERRLDNVVYRLGFADSRAQARQLVLHNHFTLNGNKANIASMQVKVGDVIKLKDKSKKSPIINQLVENLGQKTPPVWLELDTNNLSGKVVKLPNRDEIDLPIQEQLIIELYSR</sequence>
<gene>
    <name evidence="10" type="primary">rpsD</name>
    <name evidence="14" type="ORF">SAMN00017405_1075</name>
</gene>
<dbReference type="GO" id="GO:0003735">
    <property type="term" value="F:structural constituent of ribosome"/>
    <property type="evidence" value="ECO:0007669"/>
    <property type="project" value="InterPro"/>
</dbReference>
<dbReference type="PROSITE" id="PS50889">
    <property type="entry name" value="S4"/>
    <property type="match status" value="1"/>
</dbReference>
<name>A0A1W1URM9_DESTI</name>
<keyword evidence="15" id="KW-1185">Reference proteome</keyword>
<comment type="subunit">
    <text evidence="8 10">Part of the 30S ribosomal subunit. Contacts protein S5. The interaction surface between S4 and S5 is involved in control of translational fidelity.</text>
</comment>
<evidence type="ECO:0000256" key="3">
    <source>
        <dbReference type="ARBA" id="ARBA00007465"/>
    </source>
</evidence>
<dbReference type="FunFam" id="3.10.290.10:FF:000001">
    <property type="entry name" value="30S ribosomal protein S4"/>
    <property type="match status" value="1"/>
</dbReference>
<dbReference type="GO" id="GO:0015935">
    <property type="term" value="C:small ribosomal subunit"/>
    <property type="evidence" value="ECO:0007669"/>
    <property type="project" value="InterPro"/>
</dbReference>
<dbReference type="PANTHER" id="PTHR11831">
    <property type="entry name" value="30S 40S RIBOSOMAL PROTEIN"/>
    <property type="match status" value="1"/>
</dbReference>
<evidence type="ECO:0000313" key="14">
    <source>
        <dbReference type="EMBL" id="SMB83693.1"/>
    </source>
</evidence>
<keyword evidence="5 10" id="KW-0694">RNA-binding</keyword>
<proteinExistence type="inferred from homology"/>
<comment type="function">
    <text evidence="2 10">One of the primary rRNA binding proteins, it binds directly to 16S rRNA where it nucleates assembly of the body of the 30S subunit.</text>
</comment>
<dbReference type="GO" id="GO:0042274">
    <property type="term" value="P:ribosomal small subunit biogenesis"/>
    <property type="evidence" value="ECO:0007669"/>
    <property type="project" value="TreeGrafter"/>
</dbReference>
<keyword evidence="4 10" id="KW-0699">rRNA-binding</keyword>
<dbReference type="STRING" id="656914.SAMN00017405_1075"/>
<dbReference type="SMART" id="SM01390">
    <property type="entry name" value="Ribosomal_S4"/>
    <property type="match status" value="1"/>
</dbReference>
<dbReference type="OrthoDB" id="9803672at2"/>
<dbReference type="InterPro" id="IPR002942">
    <property type="entry name" value="S4_RNA-bd"/>
</dbReference>
<dbReference type="AlphaFoldDB" id="A0A1W1URM9"/>
<dbReference type="InterPro" id="IPR022801">
    <property type="entry name" value="Ribosomal_uS4"/>
</dbReference>
<dbReference type="InterPro" id="IPR018079">
    <property type="entry name" value="Ribosomal_uS4_CS"/>
</dbReference>
<dbReference type="Pfam" id="PF01479">
    <property type="entry name" value="S4"/>
    <property type="match status" value="1"/>
</dbReference>
<dbReference type="PROSITE" id="PS00632">
    <property type="entry name" value="RIBOSOMAL_S4"/>
    <property type="match status" value="1"/>
</dbReference>
<dbReference type="GO" id="GO:0006412">
    <property type="term" value="P:translation"/>
    <property type="evidence" value="ECO:0007669"/>
    <property type="project" value="UniProtKB-UniRule"/>
</dbReference>
<evidence type="ECO:0000256" key="5">
    <source>
        <dbReference type="ARBA" id="ARBA00022884"/>
    </source>
</evidence>
<dbReference type="InterPro" id="IPR036986">
    <property type="entry name" value="S4_RNA-bd_sf"/>
</dbReference>
<evidence type="ECO:0000259" key="12">
    <source>
        <dbReference type="SMART" id="SM00363"/>
    </source>
</evidence>
<evidence type="ECO:0000256" key="6">
    <source>
        <dbReference type="ARBA" id="ARBA00022980"/>
    </source>
</evidence>
<dbReference type="SUPFAM" id="SSF55174">
    <property type="entry name" value="Alpha-L RNA-binding motif"/>
    <property type="match status" value="1"/>
</dbReference>
<evidence type="ECO:0000313" key="15">
    <source>
        <dbReference type="Proteomes" id="UP000192731"/>
    </source>
</evidence>
<reference evidence="14 15" key="1">
    <citation type="submission" date="2017-04" db="EMBL/GenBank/DDBJ databases">
        <authorList>
            <person name="Afonso C.L."/>
            <person name="Miller P.J."/>
            <person name="Scott M.A."/>
            <person name="Spackman E."/>
            <person name="Goraichik I."/>
            <person name="Dimitrov K.M."/>
            <person name="Suarez D.L."/>
            <person name="Swayne D.E."/>
        </authorList>
    </citation>
    <scope>NUCLEOTIDE SEQUENCE [LARGE SCALE GENOMIC DNA]</scope>
    <source>
        <strain evidence="14 15">DSM 11270</strain>
    </source>
</reference>
<evidence type="ECO:0000256" key="8">
    <source>
        <dbReference type="ARBA" id="ARBA00025813"/>
    </source>
</evidence>
<evidence type="ECO:0000256" key="10">
    <source>
        <dbReference type="HAMAP-Rule" id="MF_01306"/>
    </source>
</evidence>
<evidence type="ECO:0000256" key="4">
    <source>
        <dbReference type="ARBA" id="ARBA00022730"/>
    </source>
</evidence>
<dbReference type="Gene3D" id="1.10.1050.10">
    <property type="entry name" value="Ribosomal Protein S4 Delta 41, Chain A, domain 1"/>
    <property type="match status" value="1"/>
</dbReference>
<keyword evidence="6 10" id="KW-0689">Ribosomal protein</keyword>
<feature type="domain" description="Small ribosomal subunit protein uS4 N-terminal" evidence="13">
    <location>
        <begin position="3"/>
        <end position="97"/>
    </location>
</feature>
<evidence type="ECO:0000256" key="1">
    <source>
        <dbReference type="ARBA" id="ARBA00003004"/>
    </source>
</evidence>
<dbReference type="RefSeq" id="WP_084052315.1">
    <property type="nucleotide sequence ID" value="NZ_FWWT01000008.1"/>
</dbReference>
<protein>
    <recommendedName>
        <fullName evidence="9 10">Small ribosomal subunit protein uS4</fullName>
    </recommendedName>
</protein>